<dbReference type="AlphaFoldDB" id="A0A6A6C9D1"/>
<reference evidence="1" key="1">
    <citation type="journal article" date="2020" name="Stud. Mycol.">
        <title>101 Dothideomycetes genomes: a test case for predicting lifestyles and emergence of pathogens.</title>
        <authorList>
            <person name="Haridas S."/>
            <person name="Albert R."/>
            <person name="Binder M."/>
            <person name="Bloem J."/>
            <person name="Labutti K."/>
            <person name="Salamov A."/>
            <person name="Andreopoulos B."/>
            <person name="Baker S."/>
            <person name="Barry K."/>
            <person name="Bills G."/>
            <person name="Bluhm B."/>
            <person name="Cannon C."/>
            <person name="Castanera R."/>
            <person name="Culley D."/>
            <person name="Daum C."/>
            <person name="Ezra D."/>
            <person name="Gonzalez J."/>
            <person name="Henrissat B."/>
            <person name="Kuo A."/>
            <person name="Liang C."/>
            <person name="Lipzen A."/>
            <person name="Lutzoni F."/>
            <person name="Magnuson J."/>
            <person name="Mondo S."/>
            <person name="Nolan M."/>
            <person name="Ohm R."/>
            <person name="Pangilinan J."/>
            <person name="Park H.-J."/>
            <person name="Ramirez L."/>
            <person name="Alfaro M."/>
            <person name="Sun H."/>
            <person name="Tritt A."/>
            <person name="Yoshinaga Y."/>
            <person name="Zwiers L.-H."/>
            <person name="Turgeon B."/>
            <person name="Goodwin S."/>
            <person name="Spatafora J."/>
            <person name="Crous P."/>
            <person name="Grigoriev I."/>
        </authorList>
    </citation>
    <scope>NUCLEOTIDE SEQUENCE</scope>
    <source>
        <strain evidence="1">ATCC 36951</strain>
    </source>
</reference>
<evidence type="ECO:0000313" key="2">
    <source>
        <dbReference type="Proteomes" id="UP000799537"/>
    </source>
</evidence>
<protein>
    <recommendedName>
        <fullName evidence="3">F-box domain-containing protein</fullName>
    </recommendedName>
</protein>
<sequence>MRIDLTLYISHHLHIEVVDMDRLPEELIVQICEFCDHASLKNARLVGSRWKAASTPATFEHFYIGLFGFGVTKLESLAKSPLSRHVKRFTIYSEVLPDWSKTAWQKAIDFRPPFSQWLAPVRAEATREQAMLNPALQSLREYNLAEKYESLPRHSFSDEKLEMGYAAYKACVRDQISWRKNLLGIAFKEYVAMLPNLIEARVQCTTPFAGRTNQWPVWKALRQYILVGPDDWMYSTDFQEANYAYLSGHAALSLLEAVAYRASFSGTKQLTSLYVHSAHLDPYRKLMNEASGTIFEREFHNLGIHQLHEGFRHLTRLYLHIPHATISARLNGNSMAKETMEFLRLARQIQSLDLRYGDDELSPDDDASQLEILFLDGSENVLWPDIKHLALATNIPAEILVGFLRNHAKTLESLELRDMLVHDVDLALVQIPKVVELKRVYVEQLWDDASEHDGTSVSHLCVLSRGTDFDDPYEQAVKSYLLGQKSMLPVIERDGGFGDVMDWEDDDDPP</sequence>
<dbReference type="OrthoDB" id="5422579at2759"/>
<dbReference type="Proteomes" id="UP000799537">
    <property type="component" value="Unassembled WGS sequence"/>
</dbReference>
<dbReference type="EMBL" id="ML993614">
    <property type="protein sequence ID" value="KAF2162269.1"/>
    <property type="molecule type" value="Genomic_DNA"/>
</dbReference>
<dbReference type="SUPFAM" id="SSF81383">
    <property type="entry name" value="F-box domain"/>
    <property type="match status" value="1"/>
</dbReference>
<dbReference type="GeneID" id="54561771"/>
<proteinExistence type="predicted"/>
<accession>A0A6A6C9D1</accession>
<dbReference type="CDD" id="cd09917">
    <property type="entry name" value="F-box_SF"/>
    <property type="match status" value="1"/>
</dbReference>
<name>A0A6A6C9D1_ZASCE</name>
<organism evidence="1 2">
    <name type="scientific">Zasmidium cellare ATCC 36951</name>
    <dbReference type="NCBI Taxonomy" id="1080233"/>
    <lineage>
        <taxon>Eukaryota</taxon>
        <taxon>Fungi</taxon>
        <taxon>Dikarya</taxon>
        <taxon>Ascomycota</taxon>
        <taxon>Pezizomycotina</taxon>
        <taxon>Dothideomycetes</taxon>
        <taxon>Dothideomycetidae</taxon>
        <taxon>Mycosphaerellales</taxon>
        <taxon>Mycosphaerellaceae</taxon>
        <taxon>Zasmidium</taxon>
    </lineage>
</organism>
<dbReference type="InterPro" id="IPR036047">
    <property type="entry name" value="F-box-like_dom_sf"/>
</dbReference>
<gene>
    <name evidence="1" type="ORF">M409DRAFT_27272</name>
</gene>
<dbReference type="RefSeq" id="XP_033663158.1">
    <property type="nucleotide sequence ID" value="XM_033808499.1"/>
</dbReference>
<evidence type="ECO:0000313" key="1">
    <source>
        <dbReference type="EMBL" id="KAF2162269.1"/>
    </source>
</evidence>
<evidence type="ECO:0008006" key="3">
    <source>
        <dbReference type="Google" id="ProtNLM"/>
    </source>
</evidence>
<keyword evidence="2" id="KW-1185">Reference proteome</keyword>